<dbReference type="GO" id="GO:0098586">
    <property type="term" value="P:cellular response to virus"/>
    <property type="evidence" value="ECO:0007669"/>
    <property type="project" value="TreeGrafter"/>
</dbReference>
<dbReference type="STRING" id="8840.ENSAPLP00000017060"/>
<dbReference type="Gene3D" id="6.20.200.20">
    <property type="match status" value="1"/>
</dbReference>
<dbReference type="Ensembl" id="ENSAPLT00000041734.1">
    <property type="protein sequence ID" value="ENSAPLP00000017060.1"/>
    <property type="gene ID" value="ENSAPLG00000024381.1"/>
</dbReference>
<feature type="domain" description="VWFC" evidence="6">
    <location>
        <begin position="158"/>
        <end position="215"/>
    </location>
</feature>
<evidence type="ECO:0000256" key="5">
    <source>
        <dbReference type="SAM" id="MobiDB-lite"/>
    </source>
</evidence>
<proteinExistence type="predicted"/>
<feature type="compositionally biased region" description="Low complexity" evidence="5">
    <location>
        <begin position="134"/>
        <end position="155"/>
    </location>
</feature>
<name>A0A493SU97_ANAPP</name>
<feature type="region of interest" description="Disordered" evidence="5">
    <location>
        <begin position="25"/>
        <end position="89"/>
    </location>
</feature>
<evidence type="ECO:0000313" key="8">
    <source>
        <dbReference type="Proteomes" id="UP000016666"/>
    </source>
</evidence>
<reference evidence="7 8" key="1">
    <citation type="submission" date="2017-10" db="EMBL/GenBank/DDBJ databases">
        <title>A new Pekin duck reference genome.</title>
        <authorList>
            <person name="Hou Z.-C."/>
            <person name="Zhou Z.-K."/>
            <person name="Zhu F."/>
            <person name="Hou S.-S."/>
        </authorList>
    </citation>
    <scope>NUCLEOTIDE SEQUENCE [LARGE SCALE GENOMIC DNA]</scope>
</reference>
<evidence type="ECO:0000259" key="6">
    <source>
        <dbReference type="PROSITE" id="PS50184"/>
    </source>
</evidence>
<dbReference type="GeneTree" id="ENSGT00980000203021"/>
<dbReference type="AlphaFoldDB" id="A0A493SU97"/>
<dbReference type="GO" id="GO:0005737">
    <property type="term" value="C:cytoplasm"/>
    <property type="evidence" value="ECO:0007669"/>
    <property type="project" value="TreeGrafter"/>
</dbReference>
<feature type="compositionally biased region" description="Low complexity" evidence="5">
    <location>
        <begin position="450"/>
        <end position="461"/>
    </location>
</feature>
<accession>A0A493SU97</accession>
<dbReference type="PANTHER" id="PTHR47333:SF1">
    <property type="entry name" value="VON WILLEBRAND FACTOR C AND EGF DOMAIN-CONTAINING PROTEIN"/>
    <property type="match status" value="1"/>
</dbReference>
<evidence type="ECO:0000256" key="3">
    <source>
        <dbReference type="ARBA" id="ARBA00022729"/>
    </source>
</evidence>
<keyword evidence="3" id="KW-0732">Signal</keyword>
<dbReference type="InterPro" id="IPR001007">
    <property type="entry name" value="VWF_dom"/>
</dbReference>
<dbReference type="PROSITE" id="PS50184">
    <property type="entry name" value="VWFC_2"/>
    <property type="match status" value="1"/>
</dbReference>
<evidence type="ECO:0000256" key="1">
    <source>
        <dbReference type="ARBA" id="ARBA00004613"/>
    </source>
</evidence>
<feature type="compositionally biased region" description="Low complexity" evidence="5">
    <location>
        <begin position="45"/>
        <end position="63"/>
    </location>
</feature>
<reference evidence="7" key="2">
    <citation type="submission" date="2025-08" db="UniProtKB">
        <authorList>
            <consortium name="Ensembl"/>
        </authorList>
    </citation>
    <scope>IDENTIFICATION</scope>
</reference>
<dbReference type="Proteomes" id="UP000016666">
    <property type="component" value="Chromosome 5"/>
</dbReference>
<organism evidence="7 8">
    <name type="scientific">Anas platyrhynchos platyrhynchos</name>
    <name type="common">Northern mallard</name>
    <dbReference type="NCBI Taxonomy" id="8840"/>
    <lineage>
        <taxon>Eukaryota</taxon>
        <taxon>Metazoa</taxon>
        <taxon>Chordata</taxon>
        <taxon>Craniata</taxon>
        <taxon>Vertebrata</taxon>
        <taxon>Euteleostomi</taxon>
        <taxon>Archelosauria</taxon>
        <taxon>Archosauria</taxon>
        <taxon>Dinosauria</taxon>
        <taxon>Saurischia</taxon>
        <taxon>Theropoda</taxon>
        <taxon>Coelurosauria</taxon>
        <taxon>Aves</taxon>
        <taxon>Neognathae</taxon>
        <taxon>Galloanserae</taxon>
        <taxon>Anseriformes</taxon>
        <taxon>Anatidae</taxon>
        <taxon>Anatinae</taxon>
        <taxon>Anas</taxon>
    </lineage>
</organism>
<reference evidence="7" key="3">
    <citation type="submission" date="2025-09" db="UniProtKB">
        <authorList>
            <consortium name="Ensembl"/>
        </authorList>
    </citation>
    <scope>IDENTIFICATION</scope>
</reference>
<feature type="region of interest" description="Disordered" evidence="5">
    <location>
        <begin position="103"/>
        <end position="155"/>
    </location>
</feature>
<comment type="subcellular location">
    <subcellularLocation>
        <location evidence="1">Secreted</location>
    </subcellularLocation>
</comment>
<evidence type="ECO:0000256" key="4">
    <source>
        <dbReference type="ARBA" id="ARBA00023180"/>
    </source>
</evidence>
<evidence type="ECO:0000313" key="7">
    <source>
        <dbReference type="Ensembl" id="ENSAPLP00000017060.1"/>
    </source>
</evidence>
<dbReference type="InterPro" id="IPR052080">
    <property type="entry name" value="vWF_C/EGF_Fibrillin"/>
</dbReference>
<evidence type="ECO:0000256" key="2">
    <source>
        <dbReference type="ARBA" id="ARBA00022525"/>
    </source>
</evidence>
<feature type="compositionally biased region" description="Low complexity" evidence="5">
    <location>
        <begin position="108"/>
        <end position="118"/>
    </location>
</feature>
<sequence>MAQQAPPCVALEGVFFPRELAPARVPMSPRVPQMSTSAGGRETDAPVSTPATTPQAATCAPAALGTGSAVTGSPAKASPSPSWRPHPSCSPCSIPPTLVLLPPGPGGPLLVPRGSPSSHLPAAPPGTQPPPSSPTTVSPATELSPRGDGAPGTAAPAPRCWYQGALREPGTRWMEPGCRSCACQGGRVLCEAVSCPVPCSHPLPAPAGGCCPSCTGCLHEGVARAEGDVFSPSDGNCTVCVCLVSPRHPAGGWAGSGARVPSLMTLLGCLGLGFVGTGCPFWGGVTVLGGAAPELWGRGQNGSCRLRRVGVLEVPPHSRSPLCSASGRQSRFLPLRSSSPKLSPWWCPALPGPAGVLDWSLWGRRLPPHDLAGLCSAPQAGNVSCISPECPPGSCPSASPPDCCSCQPGGTPMRRGVRGCGWHRRGWAVGSWQGRTVLCSPSQPCPQRLSPPQQSAASAAARTCTEPASAWTRTTAPPASAGWVWGPHSHLPGGPAFVWCPVGRRDAAGRTGGPSTEPLREVSPSLQGGEVECSFAPCPALDCPQHQRHLRPGQCCFTCRDPPRPSGEPARGSLGELGELHAGVHGDGMGVWGHSHGVWGQGAPPTCMERPVGWVPASLWVSLSPPGCLFPPPGCFVDDNGVEFPVGQIWSPGDPCELCICQVNENLLCFTPPTRPHPCPRPLHPWACGAWRDQLWEGKRFRHRSQVPLRLPPASNVLPLPLLQPGSRDTQPFPRDTRLLVAVVPGSSPAPWAFAPSIWGLNPSVWGLSLPARAQGPCHVPLPPCRLMAR</sequence>
<dbReference type="GO" id="GO:0005576">
    <property type="term" value="C:extracellular region"/>
    <property type="evidence" value="ECO:0007669"/>
    <property type="project" value="UniProtKB-SubCell"/>
</dbReference>
<dbReference type="SUPFAM" id="SSF57603">
    <property type="entry name" value="FnI-like domain"/>
    <property type="match status" value="2"/>
</dbReference>
<dbReference type="SMART" id="SM00214">
    <property type="entry name" value="VWC"/>
    <property type="match status" value="2"/>
</dbReference>
<keyword evidence="8" id="KW-1185">Reference proteome</keyword>
<keyword evidence="2" id="KW-0964">Secreted</keyword>
<dbReference type="PROSITE" id="PS01208">
    <property type="entry name" value="VWFC_1"/>
    <property type="match status" value="1"/>
</dbReference>
<dbReference type="PANTHER" id="PTHR47333">
    <property type="entry name" value="VON WILLEBRAND FACTOR C AND EGF DOMAIN-CONTAINING PROTEIN"/>
    <property type="match status" value="1"/>
</dbReference>
<dbReference type="Pfam" id="PF00093">
    <property type="entry name" value="VWC"/>
    <property type="match status" value="1"/>
</dbReference>
<protein>
    <recommendedName>
        <fullName evidence="6">VWFC domain-containing protein</fullName>
    </recommendedName>
</protein>
<keyword evidence="4" id="KW-0325">Glycoprotein</keyword>
<feature type="compositionally biased region" description="Pro residues" evidence="5">
    <location>
        <begin position="122"/>
        <end position="133"/>
    </location>
</feature>
<feature type="region of interest" description="Disordered" evidence="5">
    <location>
        <begin position="450"/>
        <end position="475"/>
    </location>
</feature>